<proteinExistence type="predicted"/>
<dbReference type="AlphaFoldDB" id="A0A142VUY4"/>
<gene>
    <name evidence="2" type="ORF">AOA14_02830</name>
</gene>
<dbReference type="STRING" id="1219058.AOA14_02830"/>
<evidence type="ECO:0000313" key="3">
    <source>
        <dbReference type="Proteomes" id="UP000076234"/>
    </source>
</evidence>
<reference evidence="2 3" key="2">
    <citation type="journal article" date="2016" name="Genome Announc.">
        <title>Complete Genome Sequence of Sphingopyxis terrae Strain 203-1 (NBRC 111660), a Polyethylene Glycol Degrader.</title>
        <authorList>
            <person name="Ohtsubo Y."/>
            <person name="Nonoyama S."/>
            <person name="Nagata Y."/>
            <person name="Numata M."/>
            <person name="Tsuchikane K."/>
            <person name="Hosoyama A."/>
            <person name="Yamazoe A."/>
            <person name="Tsuda M."/>
            <person name="Fujita N."/>
            <person name="Kawai F."/>
        </authorList>
    </citation>
    <scope>NUCLEOTIDE SEQUENCE [LARGE SCALE GENOMIC DNA]</scope>
    <source>
        <strain evidence="2 3">203-1</strain>
    </source>
</reference>
<dbReference type="RefSeq" id="WP_062900679.1">
    <property type="nucleotide sequence ID" value="NZ_CP013342.1"/>
</dbReference>
<dbReference type="Proteomes" id="UP000076234">
    <property type="component" value="Chromosome"/>
</dbReference>
<evidence type="ECO:0000256" key="1">
    <source>
        <dbReference type="SAM" id="SignalP"/>
    </source>
</evidence>
<evidence type="ECO:0000313" key="2">
    <source>
        <dbReference type="EMBL" id="AMU93539.1"/>
    </source>
</evidence>
<keyword evidence="1" id="KW-0732">Signal</keyword>
<organism evidence="2 3">
    <name type="scientific">Sphingopyxis terrae subsp. terrae NBRC 15098</name>
    <dbReference type="NCBI Taxonomy" id="1219058"/>
    <lineage>
        <taxon>Bacteria</taxon>
        <taxon>Pseudomonadati</taxon>
        <taxon>Pseudomonadota</taxon>
        <taxon>Alphaproteobacteria</taxon>
        <taxon>Sphingomonadales</taxon>
        <taxon>Sphingomonadaceae</taxon>
        <taxon>Sphingopyxis</taxon>
    </lineage>
</organism>
<dbReference type="KEGG" id="ster:AOA14_02830"/>
<reference evidence="3" key="1">
    <citation type="submission" date="2015-11" db="EMBL/GenBank/DDBJ databases">
        <title>Complete genome sequence of a polyethylene glycol-degrading strain Sphingopyxis terrae strain 203-1 (NBRC 15098).</title>
        <authorList>
            <person name="Yoshiyuki O."/>
            <person name="Shouta N."/>
            <person name="Nagata Y."/>
            <person name="Numata M."/>
            <person name="Tsuchikane K."/>
            <person name="Hosoyama A."/>
            <person name="Yamazoe A."/>
            <person name="Tsuda M."/>
            <person name="Fujita N."/>
            <person name="Kawai F."/>
        </authorList>
    </citation>
    <scope>NUCLEOTIDE SEQUENCE [LARGE SCALE GENOMIC DNA]</scope>
    <source>
        <strain evidence="3">203-1</strain>
    </source>
</reference>
<feature type="chain" id="PRO_5007502368" description="DUF3108 domain-containing protein" evidence="1">
    <location>
        <begin position="23"/>
        <end position="98"/>
    </location>
</feature>
<accession>A0A142VUY4</accession>
<evidence type="ECO:0008006" key="4">
    <source>
        <dbReference type="Google" id="ProtNLM"/>
    </source>
</evidence>
<feature type="signal peptide" evidence="1">
    <location>
        <begin position="1"/>
        <end position="22"/>
    </location>
</feature>
<name>A0A142VUY4_9SPHN</name>
<sequence>MKIILFPAFAAAVLAPAFVAAAEPAQQRFEHAGHVYAYSVTETDGYRIISGIEEKSGKPFKLRVGTHRVRGTVGTQQVNFSLRDVEPLGKAAVTLAAR</sequence>
<dbReference type="EMBL" id="CP013342">
    <property type="protein sequence ID" value="AMU93539.1"/>
    <property type="molecule type" value="Genomic_DNA"/>
</dbReference>
<protein>
    <recommendedName>
        <fullName evidence="4">DUF3108 domain-containing protein</fullName>
    </recommendedName>
</protein>